<evidence type="ECO:0000313" key="5">
    <source>
        <dbReference type="Proteomes" id="UP001172036"/>
    </source>
</evidence>
<name>A0ABT9DEI0_9MOLU</name>
<organism evidence="4 5">
    <name type="scientific">Candidatus Phytoplasma melaleucae</name>
    <dbReference type="NCBI Taxonomy" id="2982630"/>
    <lineage>
        <taxon>Bacteria</taxon>
        <taxon>Bacillati</taxon>
        <taxon>Mycoplasmatota</taxon>
        <taxon>Mollicutes</taxon>
        <taxon>Acholeplasmatales</taxon>
        <taxon>Acholeplasmataceae</taxon>
        <taxon>Candidatus Phytoplasma</taxon>
    </lineage>
</organism>
<gene>
    <name evidence="4" type="ORF">OC680_00955</name>
</gene>
<evidence type="ECO:0000313" key="4">
    <source>
        <dbReference type="EMBL" id="MDO8168052.1"/>
    </source>
</evidence>
<dbReference type="InterPro" id="IPR006343">
    <property type="entry name" value="DnaB/C_C"/>
</dbReference>
<protein>
    <submittedName>
        <fullName evidence="4">DnaD domain protein</fullName>
    </submittedName>
</protein>
<dbReference type="Gene3D" id="1.10.10.10">
    <property type="entry name" value="Winged helix-like DNA-binding domain superfamily/Winged helix DNA-binding domain"/>
    <property type="match status" value="1"/>
</dbReference>
<accession>A0ABT9DEI0</accession>
<reference evidence="4 5" key="1">
    <citation type="journal article" date="2023" name="Int. J. Syst. Evol. Microbiol.">
        <title>The observation of taxonomic boundaries for the 16SrII and 16SrXXV phytoplasmas using genome-based delimitation.</title>
        <authorList>
            <person name="Rodrigues Jardim B."/>
            <person name="Tran-Nguyen L.T.T."/>
            <person name="Gambley C."/>
            <person name="Al-Sadi A.M."/>
            <person name="Al-Subhi A.M."/>
            <person name="Foissac X."/>
            <person name="Salar P."/>
            <person name="Cai H."/>
            <person name="Yang J.Y."/>
            <person name="Davis R."/>
            <person name="Jones L."/>
            <person name="Rodoni B."/>
            <person name="Constable F.E."/>
        </authorList>
    </citation>
    <scope>NUCLEOTIDE SEQUENCE [LARGE SCALE GENOMIC DNA]</scope>
    <source>
        <strain evidence="4">BAWM-155c</strain>
    </source>
</reference>
<dbReference type="InterPro" id="IPR034829">
    <property type="entry name" value="DnaD-like_sf"/>
</dbReference>
<keyword evidence="5" id="KW-1185">Reference proteome</keyword>
<dbReference type="EMBL" id="JAOSID010000003">
    <property type="protein sequence ID" value="MDO8168052.1"/>
    <property type="molecule type" value="Genomic_DNA"/>
</dbReference>
<dbReference type="InterPro" id="IPR036388">
    <property type="entry name" value="WH-like_DNA-bd_sf"/>
</dbReference>
<feature type="domain" description="DnaD N-terminal" evidence="3">
    <location>
        <begin position="13"/>
        <end position="109"/>
    </location>
</feature>
<dbReference type="RefSeq" id="WP_304515256.1">
    <property type="nucleotide sequence ID" value="NZ_JAOSID010000003.1"/>
</dbReference>
<sequence length="206" mass="24318">MIKLLYEKGVLNIEKILISEYKNINLDLSELTVLLFLFSCYEQKIFSSTVLAQYMNLSKNEVESILERLIKKNFFSLLQSQKNDKMIEIFNLDGTFVQLEKVYIKKQKQAQLEKQDNSIASAIDYLEDLKGRILTSNELEIVKSWYLDPHRNHQDITQAIKQAVANNKNSIHYIDSLLNFANYNLNTHYDDEDNKMLYKFFQQIQK</sequence>
<dbReference type="Pfam" id="PF07261">
    <property type="entry name" value="DnaB_2"/>
    <property type="match status" value="1"/>
</dbReference>
<evidence type="ECO:0000256" key="1">
    <source>
        <dbReference type="ARBA" id="ARBA00093462"/>
    </source>
</evidence>
<dbReference type="Gene3D" id="1.10.10.630">
    <property type="entry name" value="DnaD domain-like"/>
    <property type="match status" value="1"/>
</dbReference>
<dbReference type="NCBIfam" id="TIGR01446">
    <property type="entry name" value="DnaD_dom"/>
    <property type="match status" value="1"/>
</dbReference>
<proteinExistence type="inferred from homology"/>
<dbReference type="InterPro" id="IPR053843">
    <property type="entry name" value="DnaD_N"/>
</dbReference>
<dbReference type="Pfam" id="PF21984">
    <property type="entry name" value="DnaD_N"/>
    <property type="match status" value="1"/>
</dbReference>
<dbReference type="InterPro" id="IPR036390">
    <property type="entry name" value="WH_DNA-bd_sf"/>
</dbReference>
<dbReference type="Proteomes" id="UP001172036">
    <property type="component" value="Unassembled WGS sequence"/>
</dbReference>
<comment type="caution">
    <text evidence="4">The sequence shown here is derived from an EMBL/GenBank/DDBJ whole genome shotgun (WGS) entry which is preliminary data.</text>
</comment>
<dbReference type="SUPFAM" id="SSF46785">
    <property type="entry name" value="Winged helix' DNA-binding domain"/>
    <property type="match status" value="1"/>
</dbReference>
<feature type="domain" description="DnaB/C C-terminal" evidence="2">
    <location>
        <begin position="124"/>
        <end position="179"/>
    </location>
</feature>
<evidence type="ECO:0000259" key="2">
    <source>
        <dbReference type="Pfam" id="PF07261"/>
    </source>
</evidence>
<evidence type="ECO:0000259" key="3">
    <source>
        <dbReference type="Pfam" id="PF21984"/>
    </source>
</evidence>
<comment type="similarity">
    <text evidence="1">Belongs to the DnaB/DnaD family.</text>
</comment>
<dbReference type="SUPFAM" id="SSF158499">
    <property type="entry name" value="DnaD domain-like"/>
    <property type="match status" value="1"/>
</dbReference>